<proteinExistence type="predicted"/>
<dbReference type="PANTHER" id="PTHR31901:SF9">
    <property type="entry name" value="GH3 DOMAIN-CONTAINING PROTEIN"/>
    <property type="match status" value="1"/>
</dbReference>
<dbReference type="AlphaFoldDB" id="A0A1M7M755"/>
<protein>
    <submittedName>
        <fullName evidence="3">GH3 auxin-responsive promoter</fullName>
    </submittedName>
</protein>
<dbReference type="EMBL" id="FRCP01000019">
    <property type="protein sequence ID" value="SHM86090.1"/>
    <property type="molecule type" value="Genomic_DNA"/>
</dbReference>
<dbReference type="RefSeq" id="WP_073289926.1">
    <property type="nucleotide sequence ID" value="NZ_FRCP01000019.1"/>
</dbReference>
<dbReference type="Pfam" id="PF23572">
    <property type="entry name" value="GH3_C"/>
    <property type="match status" value="1"/>
</dbReference>
<name>A0A1M7M755_9FIRM</name>
<dbReference type="InterPro" id="IPR055378">
    <property type="entry name" value="GH3_C"/>
</dbReference>
<dbReference type="Pfam" id="PF23571">
    <property type="entry name" value="GH3_M"/>
    <property type="match status" value="1"/>
</dbReference>
<dbReference type="PANTHER" id="PTHR31901">
    <property type="entry name" value="GH3 DOMAIN-CONTAINING PROTEIN"/>
    <property type="match status" value="1"/>
</dbReference>
<dbReference type="GO" id="GO:0016881">
    <property type="term" value="F:acid-amino acid ligase activity"/>
    <property type="evidence" value="ECO:0007669"/>
    <property type="project" value="TreeGrafter"/>
</dbReference>
<evidence type="ECO:0000313" key="3">
    <source>
        <dbReference type="EMBL" id="SHM86090.1"/>
    </source>
</evidence>
<sequence length="568" mass="65274">MTNYLHSLYLQIISEGTLYKKEFDEIAKNPGDYNTNLLLNLLHSNASTEFGQLHNFASITSVEQYKNSMPITGYDNYEPYIKRMIQEQQDNLLTSYPIRHYMESSGTQGTAKYLPLSNPSKEIIHTLSKQLFSRIYELIGDNWTYHKLLLLIVPADKTLNEYADRNSLSTELFIGIFEENMSDFVVSPMLAYEKGRIVDTQYLHAMFALLDENMCSIFSPFMSFILEFIHYVNNNKEMLIQNIEMGIIDDSINISKEDCATLLSTIKPNKERAAQLREIFEVYPTSWPKKVWPNLELILSTCSGSFLECTDVVRTYVGNEVNILGLGFGSSECVFSMPVELNQNDAVLLPHTGFFEFLPLGENDYTKTLTLDEIEIGKDYEILVTTISGLYRYQMRDAVTVTGTYLNTPKIQFSHRIDQTVNIFGEKTSELLLRKIVYDMASENGLSIHNFSVYPDTTSAPMRYVFFIEFSDDALHISTKQMQESMEKKLRGANFLYDLFASSGKLAPLEIHILQKNSYINYKQNLLNEGKNISQIKPVRIISSAKIKDFFLKHVEHKNEKLTELIMN</sequence>
<dbReference type="Pfam" id="PF03321">
    <property type="entry name" value="GH3"/>
    <property type="match status" value="1"/>
</dbReference>
<accession>A0A1M7M755</accession>
<evidence type="ECO:0000313" key="4">
    <source>
        <dbReference type="Proteomes" id="UP000184038"/>
    </source>
</evidence>
<evidence type="ECO:0000259" key="2">
    <source>
        <dbReference type="Pfam" id="PF23572"/>
    </source>
</evidence>
<keyword evidence="4" id="KW-1185">Reference proteome</keyword>
<dbReference type="STRING" id="1120996.SAMN02746066_03647"/>
<dbReference type="InterPro" id="IPR055377">
    <property type="entry name" value="GH3_M"/>
</dbReference>
<reference evidence="3 4" key="1">
    <citation type="submission" date="2016-11" db="EMBL/GenBank/DDBJ databases">
        <authorList>
            <person name="Jaros S."/>
            <person name="Januszkiewicz K."/>
            <person name="Wedrychowicz H."/>
        </authorList>
    </citation>
    <scope>NUCLEOTIDE SEQUENCE [LARGE SCALE GENOMIC DNA]</scope>
    <source>
        <strain evidence="3 4">DSM 15930</strain>
    </source>
</reference>
<dbReference type="Proteomes" id="UP000184038">
    <property type="component" value="Unassembled WGS sequence"/>
</dbReference>
<feature type="domain" description="GH3 middle" evidence="1">
    <location>
        <begin position="347"/>
        <end position="416"/>
    </location>
</feature>
<gene>
    <name evidence="3" type="ORF">SAMN02746066_03647</name>
</gene>
<feature type="domain" description="GH3 C-terminal" evidence="2">
    <location>
        <begin position="436"/>
        <end position="545"/>
    </location>
</feature>
<dbReference type="GO" id="GO:0005737">
    <property type="term" value="C:cytoplasm"/>
    <property type="evidence" value="ECO:0007669"/>
    <property type="project" value="TreeGrafter"/>
</dbReference>
<evidence type="ECO:0000259" key="1">
    <source>
        <dbReference type="Pfam" id="PF23571"/>
    </source>
</evidence>
<organism evidence="3 4">
    <name type="scientific">Anaerosporobacter mobilis DSM 15930</name>
    <dbReference type="NCBI Taxonomy" id="1120996"/>
    <lineage>
        <taxon>Bacteria</taxon>
        <taxon>Bacillati</taxon>
        <taxon>Bacillota</taxon>
        <taxon>Clostridia</taxon>
        <taxon>Lachnospirales</taxon>
        <taxon>Lachnospiraceae</taxon>
        <taxon>Anaerosporobacter</taxon>
    </lineage>
</organism>
<dbReference type="InterPro" id="IPR004993">
    <property type="entry name" value="GH3"/>
</dbReference>